<accession>A0AAE5WWQ8</accession>
<dbReference type="AlphaFoldDB" id="A0AAE5WWQ8"/>
<dbReference type="Gene3D" id="3.30.450.20">
    <property type="entry name" value="PAS domain"/>
    <property type="match status" value="2"/>
</dbReference>
<dbReference type="PANTHER" id="PTHR45138">
    <property type="entry name" value="REGULATORY COMPONENTS OF SENSORY TRANSDUCTION SYSTEM"/>
    <property type="match status" value="1"/>
</dbReference>
<reference evidence="4 6" key="1">
    <citation type="submission" date="2018-06" db="EMBL/GenBank/DDBJ databases">
        <title>Comparative genomics of rhizobia nodulating Arachis hypogaea in China.</title>
        <authorList>
            <person name="Li Y."/>
        </authorList>
    </citation>
    <scope>NUCLEOTIDE SEQUENCE [LARGE SCALE GENOMIC DNA]</scope>
    <source>
        <strain evidence="4 6">CCBAU 51670</strain>
    </source>
</reference>
<dbReference type="PANTHER" id="PTHR45138:SF9">
    <property type="entry name" value="DIGUANYLATE CYCLASE DGCM-RELATED"/>
    <property type="match status" value="1"/>
</dbReference>
<dbReference type="InterPro" id="IPR000160">
    <property type="entry name" value="GGDEF_dom"/>
</dbReference>
<dbReference type="SUPFAM" id="SSF55785">
    <property type="entry name" value="PYP-like sensor domain (PAS domain)"/>
    <property type="match status" value="2"/>
</dbReference>
<name>A0AAE5WWQ8_9BRAD</name>
<dbReference type="InterPro" id="IPR050469">
    <property type="entry name" value="Diguanylate_Cyclase"/>
</dbReference>
<dbReference type="SMART" id="SM00267">
    <property type="entry name" value="GGDEF"/>
    <property type="match status" value="1"/>
</dbReference>
<comment type="catalytic activity">
    <reaction evidence="2">
        <text>2 GTP = 3',3'-c-di-GMP + 2 diphosphate</text>
        <dbReference type="Rhea" id="RHEA:24898"/>
        <dbReference type="ChEBI" id="CHEBI:33019"/>
        <dbReference type="ChEBI" id="CHEBI:37565"/>
        <dbReference type="ChEBI" id="CHEBI:58805"/>
        <dbReference type="EC" id="2.7.7.65"/>
    </reaction>
</comment>
<evidence type="ECO:0000313" key="6">
    <source>
        <dbReference type="Proteomes" id="UP000288972"/>
    </source>
</evidence>
<dbReference type="GO" id="GO:0043709">
    <property type="term" value="P:cell adhesion involved in single-species biofilm formation"/>
    <property type="evidence" value="ECO:0007669"/>
    <property type="project" value="TreeGrafter"/>
</dbReference>
<dbReference type="CDD" id="cd01949">
    <property type="entry name" value="GGDEF"/>
    <property type="match status" value="1"/>
</dbReference>
<dbReference type="EMBL" id="CP030053">
    <property type="protein sequence ID" value="QAU44534.1"/>
    <property type="molecule type" value="Genomic_DNA"/>
</dbReference>
<protein>
    <recommendedName>
        <fullName evidence="1">diguanylate cyclase</fullName>
        <ecNumber evidence="1">2.7.7.65</ecNumber>
    </recommendedName>
</protein>
<dbReference type="GO" id="GO:0005886">
    <property type="term" value="C:plasma membrane"/>
    <property type="evidence" value="ECO:0007669"/>
    <property type="project" value="TreeGrafter"/>
</dbReference>
<dbReference type="InterPro" id="IPR035965">
    <property type="entry name" value="PAS-like_dom_sf"/>
</dbReference>
<evidence type="ECO:0000256" key="2">
    <source>
        <dbReference type="ARBA" id="ARBA00034247"/>
    </source>
</evidence>
<dbReference type="Pfam" id="PF00990">
    <property type="entry name" value="GGDEF"/>
    <property type="match status" value="1"/>
</dbReference>
<dbReference type="NCBIfam" id="TIGR00254">
    <property type="entry name" value="GGDEF"/>
    <property type="match status" value="1"/>
</dbReference>
<evidence type="ECO:0000313" key="7">
    <source>
        <dbReference type="Proteomes" id="UP000290401"/>
    </source>
</evidence>
<feature type="domain" description="GGDEF" evidence="3">
    <location>
        <begin position="384"/>
        <end position="517"/>
    </location>
</feature>
<dbReference type="EMBL" id="RDQZ01000012">
    <property type="protein sequence ID" value="RXH12667.1"/>
    <property type="molecule type" value="Genomic_DNA"/>
</dbReference>
<proteinExistence type="predicted"/>
<evidence type="ECO:0000313" key="4">
    <source>
        <dbReference type="EMBL" id="QAU44534.1"/>
    </source>
</evidence>
<dbReference type="Proteomes" id="UP000288972">
    <property type="component" value="Chromosome"/>
</dbReference>
<dbReference type="RefSeq" id="WP_128949319.1">
    <property type="nucleotide sequence ID" value="NZ_CP030053.1"/>
</dbReference>
<dbReference type="InterPro" id="IPR000014">
    <property type="entry name" value="PAS"/>
</dbReference>
<keyword evidence="7" id="KW-1185">Reference proteome</keyword>
<dbReference type="Proteomes" id="UP000290401">
    <property type="component" value="Unassembled WGS sequence"/>
</dbReference>
<evidence type="ECO:0000259" key="3">
    <source>
        <dbReference type="PROSITE" id="PS50887"/>
    </source>
</evidence>
<organism evidence="4 6">
    <name type="scientific">Bradyrhizobium guangzhouense</name>
    <dbReference type="NCBI Taxonomy" id="1325095"/>
    <lineage>
        <taxon>Bacteria</taxon>
        <taxon>Pseudomonadati</taxon>
        <taxon>Pseudomonadota</taxon>
        <taxon>Alphaproteobacteria</taxon>
        <taxon>Hyphomicrobiales</taxon>
        <taxon>Nitrobacteraceae</taxon>
        <taxon>Bradyrhizobium</taxon>
    </lineage>
</organism>
<dbReference type="Pfam" id="PF12860">
    <property type="entry name" value="PAS_7"/>
    <property type="match status" value="2"/>
</dbReference>
<dbReference type="SUPFAM" id="SSF55073">
    <property type="entry name" value="Nucleotide cyclase"/>
    <property type="match status" value="1"/>
</dbReference>
<dbReference type="InterPro" id="IPR029787">
    <property type="entry name" value="Nucleotide_cyclase"/>
</dbReference>
<dbReference type="SMART" id="SM00091">
    <property type="entry name" value="PAS"/>
    <property type="match status" value="2"/>
</dbReference>
<evidence type="ECO:0000256" key="1">
    <source>
        <dbReference type="ARBA" id="ARBA00012528"/>
    </source>
</evidence>
<dbReference type="EC" id="2.7.7.65" evidence="1"/>
<dbReference type="GO" id="GO:0052621">
    <property type="term" value="F:diguanylate cyclase activity"/>
    <property type="evidence" value="ECO:0007669"/>
    <property type="project" value="UniProtKB-EC"/>
</dbReference>
<sequence length="526" mass="58267">MSRLVTERTFLAGKIFFNFGQSSIDCVVRRLSEEAATLEMESGLGVPERFQLRLAGRETLACRVIWRSDRQVGVAFEQPGSEQATGEERDRSSDALMRAQMLALRAALDHVPTGIVLLDADLRARLINRSFREMWHLPDQVADSNPSILTLLHHGRDIGAYEVPDPALEAHVIERVRVIEAGDPTPIDVRRTNGDVVRVQCTPLPDGGRMLTYTPVTDIVRSSDELKLLRDALENVQDGVLLLDSDLNASFMNLRMRRFWEVSEEEAARRPAYAALVSRVQRASAPDLAASELAKFPGKRVAEVIAGDHVRDLQTPDGRRIRAHCTTMSNGGRMLTYVDITDLTNKAAMLERLATTDPLTSLYNRRHFLGALDAEWSRFQRYYRSVSVLMLDIDHFKSVNDRYGHAVGDEAIKAVAAACNEGKRKSDLVGRIGGEEFAVLLPETSLSRARLVAERIRKRAMAIRLKAHQAQFGVTVSIGIAEATVSMSGIDALMGAADQALYQAKNEGRNRCIAFAPPRPASKAAE</sequence>
<dbReference type="Gene3D" id="3.30.70.270">
    <property type="match status" value="1"/>
</dbReference>
<dbReference type="GO" id="GO:1902201">
    <property type="term" value="P:negative regulation of bacterial-type flagellum-dependent cell motility"/>
    <property type="evidence" value="ECO:0007669"/>
    <property type="project" value="TreeGrafter"/>
</dbReference>
<dbReference type="InterPro" id="IPR043128">
    <property type="entry name" value="Rev_trsase/Diguanyl_cyclase"/>
</dbReference>
<reference evidence="5 7" key="2">
    <citation type="submission" date="2018-10" db="EMBL/GenBank/DDBJ databases">
        <title>Bradyrhizobium sp. nov., effective nodules isolated from peanut in China.</title>
        <authorList>
            <person name="Li Y."/>
        </authorList>
    </citation>
    <scope>NUCLEOTIDE SEQUENCE [LARGE SCALE GENOMIC DNA]</scope>
    <source>
        <strain evidence="5 7">CCBAU 53426</strain>
    </source>
</reference>
<dbReference type="PROSITE" id="PS50887">
    <property type="entry name" value="GGDEF"/>
    <property type="match status" value="1"/>
</dbReference>
<gene>
    <name evidence="5" type="ORF">EAS56_17040</name>
    <name evidence="4" type="ORF">XH91_03650</name>
</gene>
<dbReference type="KEGG" id="bgz:XH91_03650"/>
<dbReference type="FunFam" id="3.30.70.270:FF:000001">
    <property type="entry name" value="Diguanylate cyclase domain protein"/>
    <property type="match status" value="1"/>
</dbReference>
<evidence type="ECO:0000313" key="5">
    <source>
        <dbReference type="EMBL" id="RXH12667.1"/>
    </source>
</evidence>